<evidence type="ECO:0000256" key="1">
    <source>
        <dbReference type="SAM" id="MobiDB-lite"/>
    </source>
</evidence>
<dbReference type="Gene3D" id="1.10.510.10">
    <property type="entry name" value="Transferase(Phosphotransferase) domain 1"/>
    <property type="match status" value="1"/>
</dbReference>
<proteinExistence type="predicted"/>
<keyword evidence="2" id="KW-0808">Transferase</keyword>
<dbReference type="GO" id="GO:0016301">
    <property type="term" value="F:kinase activity"/>
    <property type="evidence" value="ECO:0007669"/>
    <property type="project" value="UniProtKB-KW"/>
</dbReference>
<gene>
    <name evidence="2" type="ORF">E1301_Tti004297</name>
</gene>
<keyword evidence="3" id="KW-1185">Reference proteome</keyword>
<evidence type="ECO:0000313" key="2">
    <source>
        <dbReference type="EMBL" id="KAA0705535.1"/>
    </source>
</evidence>
<dbReference type="AlphaFoldDB" id="A0A5A9N8N3"/>
<protein>
    <submittedName>
        <fullName evidence="2">Mitogen-activated protein kinase kinase kinase 14</fullName>
    </submittedName>
</protein>
<keyword evidence="2" id="KW-0418">Kinase</keyword>
<feature type="compositionally biased region" description="Low complexity" evidence="1">
    <location>
        <begin position="201"/>
        <end position="213"/>
    </location>
</feature>
<dbReference type="Proteomes" id="UP000324632">
    <property type="component" value="Chromosome 21"/>
</dbReference>
<feature type="region of interest" description="Disordered" evidence="1">
    <location>
        <begin position="177"/>
        <end position="213"/>
    </location>
</feature>
<reference evidence="2 3" key="1">
    <citation type="journal article" date="2019" name="Mol. Ecol. Resour.">
        <title>Chromosome-level genome assembly of Triplophysa tibetana, a fish adapted to the harsh high-altitude environment of the Tibetan Plateau.</title>
        <authorList>
            <person name="Yang X."/>
            <person name="Liu H."/>
            <person name="Ma Z."/>
            <person name="Zou Y."/>
            <person name="Zou M."/>
            <person name="Mao Y."/>
            <person name="Li X."/>
            <person name="Wang H."/>
            <person name="Chen T."/>
            <person name="Wang W."/>
            <person name="Yang R."/>
        </authorList>
    </citation>
    <scope>NUCLEOTIDE SEQUENCE [LARGE SCALE GENOMIC DNA]</scope>
    <source>
        <strain evidence="2">TTIB1903HZAU</strain>
        <tissue evidence="2">Muscle</tissue>
    </source>
</reference>
<organism evidence="2 3">
    <name type="scientific">Triplophysa tibetana</name>
    <dbReference type="NCBI Taxonomy" id="1572043"/>
    <lineage>
        <taxon>Eukaryota</taxon>
        <taxon>Metazoa</taxon>
        <taxon>Chordata</taxon>
        <taxon>Craniata</taxon>
        <taxon>Vertebrata</taxon>
        <taxon>Euteleostomi</taxon>
        <taxon>Actinopterygii</taxon>
        <taxon>Neopterygii</taxon>
        <taxon>Teleostei</taxon>
        <taxon>Ostariophysi</taxon>
        <taxon>Cypriniformes</taxon>
        <taxon>Nemacheilidae</taxon>
        <taxon>Triplophysa</taxon>
    </lineage>
</organism>
<dbReference type="EMBL" id="SOYY01000021">
    <property type="protein sequence ID" value="KAA0705535.1"/>
    <property type="molecule type" value="Genomic_DNA"/>
</dbReference>
<sequence length="403" mass="44992">MQWAGQQVDVGPSICDQTLQQHILRAKASCSSVGVWMSHCLILISLLECQTFIRMCLEKIFVRMPQKPPAPHHCRPMCSGATVLVVKKGYNRDHLERSSASKTKAPVSCALPKSVSFTSTSKNRIATEPPPLREIPHDCSSHTADVIKAGLQKDPNQRVSAKDLMAETAKALKEVGGLRSPARGGTYQKPLARPDEPDSAHSTTPTTSHYTGTNEQWRLERDFYLSSLSLPHSPELQEQLLSCLSSDCMSTREYWDKKDSGRWSDSLGDDLSSGVFSYNSQQDGQSFSRDWLVPTHHPPRCFEGVDVHIRDFNGKCIHIRETPRVNIGHIAKGISDQISEKVFSLQTENGCSVVHEREVSEGSLFLRCVSAPDCSHYHQNGHTPCCKMPWSWRIKDGVLETRD</sequence>
<evidence type="ECO:0000313" key="3">
    <source>
        <dbReference type="Proteomes" id="UP000324632"/>
    </source>
</evidence>
<comment type="caution">
    <text evidence="2">The sequence shown here is derived from an EMBL/GenBank/DDBJ whole genome shotgun (WGS) entry which is preliminary data.</text>
</comment>
<name>A0A5A9N8N3_9TELE</name>
<accession>A0A5A9N8N3</accession>